<dbReference type="PANTHER" id="PTHR33121:SF70">
    <property type="entry name" value="SIGNALING PROTEIN YKOW"/>
    <property type="match status" value="1"/>
</dbReference>
<sequence length="228" mass="25543">MANTTRQTVIGAEALLRWNCANKGIVQPNSFIPVAEETGLIVDIGYWVIRQACKDWHFLEADYGSEFRISVNISRVQLNEQDFVNRILQILKEENVAPHAMELEITESATVHSIQDVQQTLSQLRDNGFTIALDDFGTGYSSLSMLTLLPIDKLKIDRSFIADGNAPLISAMLAMANALHLQVIAEGIETYEQYMMLKEMACWGIQGYYINKPAELALLPKHVVIEAN</sequence>
<dbReference type="Gene3D" id="3.20.20.450">
    <property type="entry name" value="EAL domain"/>
    <property type="match status" value="1"/>
</dbReference>
<keyword evidence="3" id="KW-1185">Reference proteome</keyword>
<protein>
    <submittedName>
        <fullName evidence="2">EAL domain-containing protein (Putative c-di-GMP-specific phosphodiesterase class I)</fullName>
    </submittedName>
</protein>
<dbReference type="PANTHER" id="PTHR33121">
    <property type="entry name" value="CYCLIC DI-GMP PHOSPHODIESTERASE PDEF"/>
    <property type="match status" value="1"/>
</dbReference>
<evidence type="ECO:0000313" key="3">
    <source>
        <dbReference type="Proteomes" id="UP001519344"/>
    </source>
</evidence>
<feature type="domain" description="EAL" evidence="1">
    <location>
        <begin position="1"/>
        <end position="227"/>
    </location>
</feature>
<dbReference type="PROSITE" id="PS50883">
    <property type="entry name" value="EAL"/>
    <property type="match status" value="1"/>
</dbReference>
<evidence type="ECO:0000259" key="1">
    <source>
        <dbReference type="PROSITE" id="PS50883"/>
    </source>
</evidence>
<comment type="caution">
    <text evidence="2">The sequence shown here is derived from an EMBL/GenBank/DDBJ whole genome shotgun (WGS) entry which is preliminary data.</text>
</comment>
<dbReference type="RefSeq" id="WP_167053338.1">
    <property type="nucleotide sequence ID" value="NZ_JAAOZR010000006.1"/>
</dbReference>
<dbReference type="Pfam" id="PF00563">
    <property type="entry name" value="EAL"/>
    <property type="match status" value="1"/>
</dbReference>
<dbReference type="SUPFAM" id="SSF141868">
    <property type="entry name" value="EAL domain-like"/>
    <property type="match status" value="1"/>
</dbReference>
<evidence type="ECO:0000313" key="2">
    <source>
        <dbReference type="EMBL" id="MBP1962716.1"/>
    </source>
</evidence>
<name>A0ABS4HVP1_9BACL</name>
<dbReference type="InterPro" id="IPR035919">
    <property type="entry name" value="EAL_sf"/>
</dbReference>
<dbReference type="InterPro" id="IPR050706">
    <property type="entry name" value="Cyclic-di-GMP_PDE-like"/>
</dbReference>
<dbReference type="InterPro" id="IPR001633">
    <property type="entry name" value="EAL_dom"/>
</dbReference>
<dbReference type="SMART" id="SM00052">
    <property type="entry name" value="EAL"/>
    <property type="match status" value="1"/>
</dbReference>
<proteinExistence type="predicted"/>
<dbReference type="CDD" id="cd01948">
    <property type="entry name" value="EAL"/>
    <property type="match status" value="1"/>
</dbReference>
<dbReference type="EMBL" id="JAGGKV010000004">
    <property type="protein sequence ID" value="MBP1962716.1"/>
    <property type="molecule type" value="Genomic_DNA"/>
</dbReference>
<dbReference type="Proteomes" id="UP001519344">
    <property type="component" value="Unassembled WGS sequence"/>
</dbReference>
<gene>
    <name evidence="2" type="ORF">J2Z65_001932</name>
</gene>
<accession>A0ABS4HVP1</accession>
<reference evidence="2 3" key="1">
    <citation type="submission" date="2021-03" db="EMBL/GenBank/DDBJ databases">
        <title>Genomic Encyclopedia of Type Strains, Phase IV (KMG-IV): sequencing the most valuable type-strain genomes for metagenomic binning, comparative biology and taxonomic classification.</title>
        <authorList>
            <person name="Goeker M."/>
        </authorList>
    </citation>
    <scope>NUCLEOTIDE SEQUENCE [LARGE SCALE GENOMIC DNA]</scope>
    <source>
        <strain evidence="2 3">DSM 24950</strain>
    </source>
</reference>
<organism evidence="2 3">
    <name type="scientific">Paenibacillus aceris</name>
    <dbReference type="NCBI Taxonomy" id="869555"/>
    <lineage>
        <taxon>Bacteria</taxon>
        <taxon>Bacillati</taxon>
        <taxon>Bacillota</taxon>
        <taxon>Bacilli</taxon>
        <taxon>Bacillales</taxon>
        <taxon>Paenibacillaceae</taxon>
        <taxon>Paenibacillus</taxon>
    </lineage>
</organism>